<evidence type="ECO:0000313" key="2">
    <source>
        <dbReference type="Proteomes" id="UP000032135"/>
    </source>
</evidence>
<reference evidence="1 2" key="1">
    <citation type="submission" date="2014-11" db="EMBL/GenBank/DDBJ databases">
        <authorList>
            <person name="Fedida A."/>
            <person name="Lindell D."/>
        </authorList>
    </citation>
    <scope>NUCLEOTIDE SEQUENCE [LARGE SCALE GENOMIC DNA]</scope>
</reference>
<dbReference type="EMBL" id="KP211958">
    <property type="protein sequence ID" value="AJK27523.1"/>
    <property type="molecule type" value="Genomic_DNA"/>
</dbReference>
<organism evidence="1 2">
    <name type="scientific">Cyanophage P-TIM40</name>
    <dbReference type="NCBI Taxonomy" id="1589733"/>
    <lineage>
        <taxon>Viruses</taxon>
        <taxon>Duplodnaviria</taxon>
        <taxon>Heunggongvirae</taxon>
        <taxon>Uroviricota</taxon>
        <taxon>Caudoviricetes</taxon>
        <taxon>Pantevenvirales</taxon>
        <taxon>Kyanoviridae</taxon>
        <taxon>Libanvirus</taxon>
        <taxon>Libanvirus ptim40</taxon>
    </lineage>
</organism>
<sequence length="45" mass="5357">MVRVDRSEEFIKSGKVLITDYGYEEILRLRDHKEKIRNGKSYANV</sequence>
<name>A0A0C5AIR1_9CAUD</name>
<dbReference type="GeneID" id="26516641"/>
<keyword evidence="2" id="KW-1185">Reference proteome</keyword>
<accession>A0A0C5AIR1</accession>
<gene>
    <name evidence="1" type="ORF">PTIM40_96</name>
</gene>
<evidence type="ECO:0000313" key="1">
    <source>
        <dbReference type="EMBL" id="AJK27523.1"/>
    </source>
</evidence>
<dbReference type="KEGG" id="vg:26516641"/>
<protein>
    <submittedName>
        <fullName evidence="1">Uncharacterized protein</fullName>
    </submittedName>
</protein>
<dbReference type="Proteomes" id="UP000032135">
    <property type="component" value="Segment"/>
</dbReference>
<dbReference type="RefSeq" id="YP_009188171.1">
    <property type="nucleotide sequence ID" value="NC_028663.1"/>
</dbReference>
<proteinExistence type="predicted"/>